<dbReference type="EMBL" id="OENE01000048">
    <property type="protein sequence ID" value="SOU89729.1"/>
    <property type="molecule type" value="Genomic_DNA"/>
</dbReference>
<name>A0A2I2MB04_9FLAO</name>
<protein>
    <submittedName>
        <fullName evidence="2">Uncharacterized protein</fullName>
    </submittedName>
</protein>
<evidence type="ECO:0000313" key="3">
    <source>
        <dbReference type="Proteomes" id="UP000490060"/>
    </source>
</evidence>
<proteinExistence type="predicted"/>
<dbReference type="SUPFAM" id="SSF48452">
    <property type="entry name" value="TPR-like"/>
    <property type="match status" value="1"/>
</dbReference>
<dbReference type="InterPro" id="IPR019734">
    <property type="entry name" value="TPR_rpt"/>
</dbReference>
<dbReference type="AlphaFoldDB" id="A0A2I2MB04"/>
<feature type="chain" id="PRO_5014194999" evidence="1">
    <location>
        <begin position="20"/>
        <end position="693"/>
    </location>
</feature>
<evidence type="ECO:0000313" key="2">
    <source>
        <dbReference type="EMBL" id="SOU89729.1"/>
    </source>
</evidence>
<evidence type="ECO:0000256" key="1">
    <source>
        <dbReference type="SAM" id="SignalP"/>
    </source>
</evidence>
<dbReference type="Gene3D" id="1.25.40.10">
    <property type="entry name" value="Tetratricopeptide repeat domain"/>
    <property type="match status" value="2"/>
</dbReference>
<reference evidence="2 3" key="1">
    <citation type="submission" date="2017-11" db="EMBL/GenBank/DDBJ databases">
        <authorList>
            <person name="Duchaud E."/>
        </authorList>
    </citation>
    <scope>NUCLEOTIDE SEQUENCE [LARGE SCALE GENOMIC DNA]</scope>
    <source>
        <strain evidence="2 3">TNO010</strain>
    </source>
</reference>
<accession>A0A2I2MB04</accession>
<feature type="signal peptide" evidence="1">
    <location>
        <begin position="1"/>
        <end position="19"/>
    </location>
</feature>
<dbReference type="RefSeq" id="WP_172505857.1">
    <property type="nucleotide sequence ID" value="NZ_OENE01000048.1"/>
</dbReference>
<dbReference type="Proteomes" id="UP000490060">
    <property type="component" value="Unassembled WGS sequence"/>
</dbReference>
<dbReference type="InterPro" id="IPR011990">
    <property type="entry name" value="TPR-like_helical_dom_sf"/>
</dbReference>
<dbReference type="SMART" id="SM00028">
    <property type="entry name" value="TPR"/>
    <property type="match status" value="4"/>
</dbReference>
<gene>
    <name evidence="2" type="ORF">TNO010_520116</name>
</gene>
<sequence>MKIKLLAFLVFFITTTAIFSQKMKDGFTYLETGKYQQAEVFFKTILKTYPTNKTARLCYGRAIGLNGDSYKAVTLFTNLLNDFPTDFEVKLNYAESLLWNKNYNKAEEYYKNLISENDKSFPALLGYANTLSNLKKFNKAITYVNKALIVLPNNQNALISKKYMRLGLANSKVTDQKYIEAENILKENFIDFKKDKETLLNLANLYLISNQINKAKETYIIIGEDSASKLTSLNGLSLANHLESDDKEALIISKKAIHLLDKTTNTLIKNQTKERFIQALIWNNKYYLAQKEINKLLVNNKDPENWILSLRATLNIYKSDFKKSIADYNLILKKDSASFDGNLGKANALKASGYFIDAYKSAENTLNFYKKQKDATNFIKNLDKSFTPFVEVKTAYSFDNADNRAYLYAANLEFPFSTKLKLFGNYSYRTTSNSVTKASGISNNFSAGIAYQLLNNATFKGTLGISASDTDTNKFSQLLADLSLKIKPFKLQDLEIGYKREVQNFNADLLDKEIIQNNFLINYSLNTNFNLGWYTQLYYTSQSDENTRNLLFTSLYYNIFKKPSLKAGVNYQNISFKNQVPTIYFSPRTFSAAEIFINIIKDENIAKNKEWFYELTAATGFQFIEKNKKQSTYRIQAKLGYKFSERSLLNIYGTQSNIASASAISSSADFTFTEIGLRFKWYLLKKPVFRKKE</sequence>
<organism evidence="2 3">
    <name type="scientific">Tenacibaculum finnmarkense genomovar ulcerans</name>
    <dbReference type="NCBI Taxonomy" id="2781388"/>
    <lineage>
        <taxon>Bacteria</taxon>
        <taxon>Pseudomonadati</taxon>
        <taxon>Bacteroidota</taxon>
        <taxon>Flavobacteriia</taxon>
        <taxon>Flavobacteriales</taxon>
        <taxon>Flavobacteriaceae</taxon>
        <taxon>Tenacibaculum</taxon>
        <taxon>Tenacibaculum finnmarkense</taxon>
    </lineage>
</organism>
<keyword evidence="1" id="KW-0732">Signal</keyword>